<evidence type="ECO:0000256" key="2">
    <source>
        <dbReference type="ARBA" id="ARBA00005170"/>
    </source>
</evidence>
<dbReference type="PANTHER" id="PTHR35524:SF1">
    <property type="entry name" value="ALPHA-ACETOLACTATE DECARBOXYLASE"/>
    <property type="match status" value="1"/>
</dbReference>
<gene>
    <name evidence="10" type="primary">budA</name>
    <name evidence="10" type="ORF">CD039_08315</name>
</gene>
<dbReference type="SUPFAM" id="SSF117856">
    <property type="entry name" value="AF0104/ALDC/Ptd012-like"/>
    <property type="match status" value="1"/>
</dbReference>
<comment type="similarity">
    <text evidence="3 9">Belongs to the alpha-acetolactate decarboxylase family.</text>
</comment>
<dbReference type="InterPro" id="IPR005128">
    <property type="entry name" value="Acetolactate_a_deCO2ase"/>
</dbReference>
<evidence type="ECO:0000256" key="5">
    <source>
        <dbReference type="ARBA" id="ARBA00020164"/>
    </source>
</evidence>
<evidence type="ECO:0000256" key="3">
    <source>
        <dbReference type="ARBA" id="ARBA00007106"/>
    </source>
</evidence>
<dbReference type="OrthoDB" id="8612680at2"/>
<keyword evidence="7 9" id="KW-0005">Acetoin biosynthesis</keyword>
<keyword evidence="11" id="KW-1185">Reference proteome</keyword>
<evidence type="ECO:0000256" key="8">
    <source>
        <dbReference type="ARBA" id="ARBA00023239"/>
    </source>
</evidence>
<evidence type="ECO:0000256" key="4">
    <source>
        <dbReference type="ARBA" id="ARBA00013204"/>
    </source>
</evidence>
<name>A0A2K4FC91_9STAP</name>
<dbReference type="GO" id="GO:0045151">
    <property type="term" value="P:acetoin biosynthetic process"/>
    <property type="evidence" value="ECO:0007669"/>
    <property type="project" value="UniProtKB-UniRule"/>
</dbReference>
<accession>A0A2K4FC91</accession>
<keyword evidence="6 9" id="KW-0210">Decarboxylase</keyword>
<dbReference type="NCBIfam" id="TIGR01252">
    <property type="entry name" value="acetolac_decarb"/>
    <property type="match status" value="1"/>
</dbReference>
<dbReference type="EMBL" id="PPPX01000011">
    <property type="protein sequence ID" value="POA08980.1"/>
    <property type="molecule type" value="Genomic_DNA"/>
</dbReference>
<organism evidence="10 11">
    <name type="scientific">Staphylococcus argensis</name>
    <dbReference type="NCBI Taxonomy" id="1607738"/>
    <lineage>
        <taxon>Bacteria</taxon>
        <taxon>Bacillati</taxon>
        <taxon>Bacillota</taxon>
        <taxon>Bacilli</taxon>
        <taxon>Bacillales</taxon>
        <taxon>Staphylococcaceae</taxon>
        <taxon>Staphylococcus</taxon>
    </lineage>
</organism>
<protein>
    <recommendedName>
        <fullName evidence="5 9">Alpha-acetolactate decarboxylase</fullName>
        <ecNumber evidence="4 9">4.1.1.5</ecNumber>
    </recommendedName>
</protein>
<evidence type="ECO:0000256" key="9">
    <source>
        <dbReference type="PIRNR" id="PIRNR001332"/>
    </source>
</evidence>
<evidence type="ECO:0000256" key="7">
    <source>
        <dbReference type="ARBA" id="ARBA00023061"/>
    </source>
</evidence>
<dbReference type="UniPathway" id="UPA00626">
    <property type="reaction ID" value="UER00678"/>
</dbReference>
<comment type="pathway">
    <text evidence="2 9">Polyol metabolism; (R,R)-butane-2,3-diol biosynthesis; (R,R)-butane-2,3-diol from pyruvate: step 2/3.</text>
</comment>
<dbReference type="GO" id="GO:0047605">
    <property type="term" value="F:acetolactate decarboxylase activity"/>
    <property type="evidence" value="ECO:0007669"/>
    <property type="project" value="UniProtKB-UniRule"/>
</dbReference>
<reference evidence="10 11" key="1">
    <citation type="submission" date="2017-08" db="EMBL/GenBank/DDBJ databases">
        <title>Draft genome sequences of 64 type strains of genus Staph aureus.</title>
        <authorList>
            <person name="Cole K."/>
            <person name="Golubchik T."/>
            <person name="Russell J."/>
            <person name="Foster D."/>
            <person name="Llewelyn M."/>
            <person name="Wilson D."/>
            <person name="Crook D."/>
            <person name="Paul J."/>
        </authorList>
    </citation>
    <scope>NUCLEOTIDE SEQUENCE [LARGE SCALE GENOMIC DNA]</scope>
    <source>
        <strain evidence="10 11">DSM 29875</strain>
    </source>
</reference>
<evidence type="ECO:0000256" key="1">
    <source>
        <dbReference type="ARBA" id="ARBA00001784"/>
    </source>
</evidence>
<dbReference type="AlphaFoldDB" id="A0A2K4FC91"/>
<dbReference type="GeneID" id="98298353"/>
<dbReference type="Proteomes" id="UP000242712">
    <property type="component" value="Unassembled WGS sequence"/>
</dbReference>
<dbReference type="PANTHER" id="PTHR35524">
    <property type="entry name" value="ALPHA-ACETOLACTATE DECARBOXYLASE"/>
    <property type="match status" value="1"/>
</dbReference>
<evidence type="ECO:0000313" key="10">
    <source>
        <dbReference type="EMBL" id="POA08980.1"/>
    </source>
</evidence>
<sequence length="232" mass="25589">MLYQHGTLGTLIAGMLQGTTSIGEVTKHGDFGIGTLDGSDGEVVILDGNAYHANAQGEFKALTGEELTPFATVTDFQTDETINVRHITDAEALLAQTKRRAASDNIFFAVKMTGKFEMMHVRMMPKEEPPYRRLSEVAKNQPEFTREQVEGTIVGFYAPQLFHGIAAGGYHLHFVDDDRTFGGHVLDFEMNSGTIEINNIDTLQQHLPSNDAQFMGADIDYSNIAQEISETE</sequence>
<dbReference type="Pfam" id="PF03306">
    <property type="entry name" value="AAL_decarboxy"/>
    <property type="match status" value="1"/>
</dbReference>
<evidence type="ECO:0000313" key="11">
    <source>
        <dbReference type="Proteomes" id="UP000242712"/>
    </source>
</evidence>
<evidence type="ECO:0000256" key="6">
    <source>
        <dbReference type="ARBA" id="ARBA00022793"/>
    </source>
</evidence>
<keyword evidence="8 9" id="KW-0456">Lyase</keyword>
<proteinExistence type="inferred from homology"/>
<dbReference type="PIRSF" id="PIRSF001332">
    <property type="entry name" value="Acetolac_decarb"/>
    <property type="match status" value="1"/>
</dbReference>
<dbReference type="EC" id="4.1.1.5" evidence="4 9"/>
<comment type="catalytic activity">
    <reaction evidence="1 9">
        <text>(2S)-2-acetolactate + H(+) = (R)-acetoin + CO2</text>
        <dbReference type="Rhea" id="RHEA:21580"/>
        <dbReference type="ChEBI" id="CHEBI:15378"/>
        <dbReference type="ChEBI" id="CHEBI:15686"/>
        <dbReference type="ChEBI" id="CHEBI:16526"/>
        <dbReference type="ChEBI" id="CHEBI:58476"/>
        <dbReference type="EC" id="4.1.1.5"/>
    </reaction>
</comment>
<dbReference type="CDD" id="cd17299">
    <property type="entry name" value="acetolactate_decarboxylase"/>
    <property type="match status" value="1"/>
</dbReference>
<comment type="caution">
    <text evidence="10">The sequence shown here is derived from an EMBL/GenBank/DDBJ whole genome shotgun (WGS) entry which is preliminary data.</text>
</comment>
<dbReference type="RefSeq" id="WP_103371929.1">
    <property type="nucleotide sequence ID" value="NZ_CBCRVO010000002.1"/>
</dbReference>
<dbReference type="Gene3D" id="3.30.1330.80">
    <property type="entry name" value="Hypothetical protein, similar to alpha- acetolactate decarboxylase, domain 2"/>
    <property type="match status" value="2"/>
</dbReference>